<name>A0A4C1ZLR7_EUMVA</name>
<comment type="caution">
    <text evidence="2">The sequence shown here is derived from an EMBL/GenBank/DDBJ whole genome shotgun (WGS) entry which is preliminary data.</text>
</comment>
<evidence type="ECO:0000256" key="1">
    <source>
        <dbReference type="SAM" id="MobiDB-lite"/>
    </source>
</evidence>
<feature type="region of interest" description="Disordered" evidence="1">
    <location>
        <begin position="63"/>
        <end position="90"/>
    </location>
</feature>
<proteinExistence type="predicted"/>
<dbReference type="Proteomes" id="UP000299102">
    <property type="component" value="Unassembled WGS sequence"/>
</dbReference>
<evidence type="ECO:0000313" key="3">
    <source>
        <dbReference type="Proteomes" id="UP000299102"/>
    </source>
</evidence>
<accession>A0A4C1ZLR7</accession>
<organism evidence="2 3">
    <name type="scientific">Eumeta variegata</name>
    <name type="common">Bagworm moth</name>
    <name type="synonym">Eumeta japonica</name>
    <dbReference type="NCBI Taxonomy" id="151549"/>
    <lineage>
        <taxon>Eukaryota</taxon>
        <taxon>Metazoa</taxon>
        <taxon>Ecdysozoa</taxon>
        <taxon>Arthropoda</taxon>
        <taxon>Hexapoda</taxon>
        <taxon>Insecta</taxon>
        <taxon>Pterygota</taxon>
        <taxon>Neoptera</taxon>
        <taxon>Endopterygota</taxon>
        <taxon>Lepidoptera</taxon>
        <taxon>Glossata</taxon>
        <taxon>Ditrysia</taxon>
        <taxon>Tineoidea</taxon>
        <taxon>Psychidae</taxon>
        <taxon>Oiketicinae</taxon>
        <taxon>Eumeta</taxon>
    </lineage>
</organism>
<keyword evidence="3" id="KW-1185">Reference proteome</keyword>
<sequence length="90" mass="10144">MKLFASRRTARKWRKNDRPLTVALGRPIQLTGHQSDALPAPPSSPLKFLSVLQASHHLLCQDANKKTPIGQSRADGITMPKWPRFQMKES</sequence>
<gene>
    <name evidence="2" type="ORF">EVAR_65178_1</name>
</gene>
<dbReference type="EMBL" id="BGZK01001869">
    <property type="protein sequence ID" value="GBP87557.1"/>
    <property type="molecule type" value="Genomic_DNA"/>
</dbReference>
<evidence type="ECO:0000313" key="2">
    <source>
        <dbReference type="EMBL" id="GBP87557.1"/>
    </source>
</evidence>
<reference evidence="2 3" key="1">
    <citation type="journal article" date="2019" name="Commun. Biol.">
        <title>The bagworm genome reveals a unique fibroin gene that provides high tensile strength.</title>
        <authorList>
            <person name="Kono N."/>
            <person name="Nakamura H."/>
            <person name="Ohtoshi R."/>
            <person name="Tomita M."/>
            <person name="Numata K."/>
            <person name="Arakawa K."/>
        </authorList>
    </citation>
    <scope>NUCLEOTIDE SEQUENCE [LARGE SCALE GENOMIC DNA]</scope>
</reference>
<dbReference type="AlphaFoldDB" id="A0A4C1ZLR7"/>
<protein>
    <submittedName>
        <fullName evidence="2">Uncharacterized protein</fullName>
    </submittedName>
</protein>